<feature type="transmembrane region" description="Helical" evidence="1">
    <location>
        <begin position="83"/>
        <end position="104"/>
    </location>
</feature>
<dbReference type="STRING" id="1707952.A6A03_17395"/>
<dbReference type="GO" id="GO:0140359">
    <property type="term" value="F:ABC-type transporter activity"/>
    <property type="evidence" value="ECO:0007669"/>
    <property type="project" value="InterPro"/>
</dbReference>
<reference evidence="2 3" key="1">
    <citation type="submission" date="2016-04" db="EMBL/GenBank/DDBJ databases">
        <title>Chloroflexus islandicus sp. nov., a thermophilic filamentous anoxygenic phototrophic bacterium from geyser Strokkur (Iceland).</title>
        <authorList>
            <person name="Gaisin V.A."/>
            <person name="Kalashnikov A.M."/>
            <person name="Sukhacheva M.V."/>
            <person name="Grouzdev D.S."/>
            <person name="Ivanov T.M."/>
            <person name="Kuznetsov B."/>
            <person name="Gorlenko V.M."/>
        </authorList>
    </citation>
    <scope>NUCLEOTIDE SEQUENCE [LARGE SCALE GENOMIC DNA]</scope>
    <source>
        <strain evidence="3">isl-2</strain>
    </source>
</reference>
<accession>A0A178M6T7</accession>
<dbReference type="Pfam" id="PF12679">
    <property type="entry name" value="ABC2_membrane_2"/>
    <property type="match status" value="1"/>
</dbReference>
<feature type="transmembrane region" description="Helical" evidence="1">
    <location>
        <begin position="125"/>
        <end position="157"/>
    </location>
</feature>
<sequence length="264" mass="28394">MLHWDRITVLIRKEWLELRRSRGLLLSTFVPPLILPLFALGLIFAMGLVSDPDTAEIPAAAIDPALAGLGLEALAQVIFGRQFSTLFLLLPMVIPNVLASYSIVGEKNRRTLEPLLAAPISVGDLLLGKVLAAIIPGIALTWLCALLFAAGLGFVAIDPVVPGLVLHPGWIVMLLLASPLLALIAVALTVMVSARVNDPRSAQQIAGVLIVPVMLLFFGQMLGLFVLDPAVALLFSLVLALVAVGLLWLATQAFQREKILTRWR</sequence>
<dbReference type="Proteomes" id="UP000078287">
    <property type="component" value="Unassembled WGS sequence"/>
</dbReference>
<dbReference type="RefSeq" id="WP_066789555.1">
    <property type="nucleotide sequence ID" value="NZ_LWQS01000070.1"/>
</dbReference>
<feature type="transmembrane region" description="Helical" evidence="1">
    <location>
        <begin position="205"/>
        <end position="227"/>
    </location>
</feature>
<dbReference type="EMBL" id="LWQS01000070">
    <property type="protein sequence ID" value="OAN44253.1"/>
    <property type="molecule type" value="Genomic_DNA"/>
</dbReference>
<keyword evidence="3" id="KW-1185">Reference proteome</keyword>
<keyword evidence="1" id="KW-0812">Transmembrane</keyword>
<dbReference type="GO" id="GO:0005886">
    <property type="term" value="C:plasma membrane"/>
    <property type="evidence" value="ECO:0007669"/>
    <property type="project" value="UniProtKB-SubCell"/>
</dbReference>
<protein>
    <submittedName>
        <fullName evidence="2">ABC transporter</fullName>
    </submittedName>
</protein>
<gene>
    <name evidence="2" type="ORF">A6A03_17395</name>
</gene>
<dbReference type="AlphaFoldDB" id="A0A178M6T7"/>
<evidence type="ECO:0000313" key="2">
    <source>
        <dbReference type="EMBL" id="OAN44253.1"/>
    </source>
</evidence>
<proteinExistence type="predicted"/>
<dbReference type="PANTHER" id="PTHR43471">
    <property type="entry name" value="ABC TRANSPORTER PERMEASE"/>
    <property type="match status" value="1"/>
</dbReference>
<feature type="transmembrane region" description="Helical" evidence="1">
    <location>
        <begin position="169"/>
        <end position="193"/>
    </location>
</feature>
<keyword evidence="1" id="KW-0472">Membrane</keyword>
<keyword evidence="1" id="KW-1133">Transmembrane helix</keyword>
<comment type="caution">
    <text evidence="2">The sequence shown here is derived from an EMBL/GenBank/DDBJ whole genome shotgun (WGS) entry which is preliminary data.</text>
</comment>
<name>A0A178M6T7_9CHLR</name>
<dbReference type="PANTHER" id="PTHR43471:SF1">
    <property type="entry name" value="ABC TRANSPORTER PERMEASE PROTEIN NOSY-RELATED"/>
    <property type="match status" value="1"/>
</dbReference>
<evidence type="ECO:0000313" key="3">
    <source>
        <dbReference type="Proteomes" id="UP000078287"/>
    </source>
</evidence>
<organism evidence="2 3">
    <name type="scientific">Chloroflexus islandicus</name>
    <dbReference type="NCBI Taxonomy" id="1707952"/>
    <lineage>
        <taxon>Bacteria</taxon>
        <taxon>Bacillati</taxon>
        <taxon>Chloroflexota</taxon>
        <taxon>Chloroflexia</taxon>
        <taxon>Chloroflexales</taxon>
        <taxon>Chloroflexineae</taxon>
        <taxon>Chloroflexaceae</taxon>
        <taxon>Chloroflexus</taxon>
    </lineage>
</organism>
<feature type="transmembrane region" description="Helical" evidence="1">
    <location>
        <begin position="233"/>
        <end position="254"/>
    </location>
</feature>
<feature type="transmembrane region" description="Helical" evidence="1">
    <location>
        <begin position="23"/>
        <end position="49"/>
    </location>
</feature>
<evidence type="ECO:0000256" key="1">
    <source>
        <dbReference type="SAM" id="Phobius"/>
    </source>
</evidence>